<feature type="non-terminal residue" evidence="1">
    <location>
        <position position="74"/>
    </location>
</feature>
<dbReference type="OrthoDB" id="5823468at2759"/>
<name>A0A7K4JUU4_GEOCA</name>
<dbReference type="Gene3D" id="1.10.533.30">
    <property type="entry name" value="Nematode polyprotein allergen ABA-1"/>
    <property type="match status" value="2"/>
</dbReference>
<dbReference type="AlphaFoldDB" id="A0A7K4JUU4"/>
<feature type="non-terminal residue" evidence="1">
    <location>
        <position position="1"/>
    </location>
</feature>
<protein>
    <submittedName>
        <fullName evidence="1">ABA1 protein</fullName>
    </submittedName>
</protein>
<evidence type="ECO:0000313" key="2">
    <source>
        <dbReference type="Proteomes" id="UP000531151"/>
    </source>
</evidence>
<accession>A0A7K4JUU4</accession>
<dbReference type="InterPro" id="IPR038289">
    <property type="entry name" value="DVA-1_sf"/>
</dbReference>
<organism evidence="1 2">
    <name type="scientific">Geococcyx californianus</name>
    <name type="common">Greater roadrunner</name>
    <name type="synonym">Saurothera californiana</name>
    <dbReference type="NCBI Taxonomy" id="8947"/>
    <lineage>
        <taxon>Eukaryota</taxon>
        <taxon>Metazoa</taxon>
        <taxon>Chordata</taxon>
        <taxon>Craniata</taxon>
        <taxon>Vertebrata</taxon>
        <taxon>Euteleostomi</taxon>
        <taxon>Archelosauria</taxon>
        <taxon>Archosauria</taxon>
        <taxon>Dinosauria</taxon>
        <taxon>Saurischia</taxon>
        <taxon>Theropoda</taxon>
        <taxon>Coelurosauria</taxon>
        <taxon>Aves</taxon>
        <taxon>Neognathae</taxon>
        <taxon>Neoaves</taxon>
        <taxon>Otidimorphae</taxon>
        <taxon>Cuculiformes</taxon>
        <taxon>Neomorphidae</taxon>
        <taxon>Geococcyx</taxon>
    </lineage>
</organism>
<dbReference type="Proteomes" id="UP000531151">
    <property type="component" value="Unassembled WGS sequence"/>
</dbReference>
<comment type="caution">
    <text evidence="1">The sequence shown here is derived from an EMBL/GenBank/DDBJ whole genome shotgun (WGS) entry which is preliminary data.</text>
</comment>
<reference evidence="1 2" key="1">
    <citation type="submission" date="2019-09" db="EMBL/GenBank/DDBJ databases">
        <title>Bird 10,000 Genomes (B10K) Project - Family phase.</title>
        <authorList>
            <person name="Zhang G."/>
        </authorList>
    </citation>
    <scope>NUCLEOTIDE SEQUENCE [LARGE SCALE GENOMIC DNA]</scope>
    <source>
        <strain evidence="1">B10K-CU-031-07</strain>
        <tissue evidence="1">Muscle</tissue>
    </source>
</reference>
<proteinExistence type="predicted"/>
<sequence>VSYEELKAKVNVMLENVTDQAKKQKIQEYGSACHKIYDEQQKSNLHGHSLEDYFQTHLSWLTDKQKNELRKMKE</sequence>
<dbReference type="EMBL" id="VWPV01146259">
    <property type="protein sequence ID" value="NWH69035.1"/>
    <property type="molecule type" value="Genomic_DNA"/>
</dbReference>
<gene>
    <name evidence="1" type="primary">Aba1</name>
    <name evidence="1" type="ORF">GEOCAL_R14557</name>
</gene>
<evidence type="ECO:0000313" key="1">
    <source>
        <dbReference type="EMBL" id="NWH69035.1"/>
    </source>
</evidence>
<keyword evidence="2" id="KW-1185">Reference proteome</keyword>